<dbReference type="InterPro" id="IPR006321">
    <property type="entry name" value="PilT/PilU"/>
</dbReference>
<organism evidence="3 4">
    <name type="scientific">candidate division WOR-1 bacterium RIFOXYB2_FULL_36_35</name>
    <dbReference type="NCBI Taxonomy" id="1802578"/>
    <lineage>
        <taxon>Bacteria</taxon>
        <taxon>Bacillati</taxon>
        <taxon>Saganbacteria</taxon>
    </lineage>
</organism>
<dbReference type="CDD" id="cd01131">
    <property type="entry name" value="PilT"/>
    <property type="match status" value="1"/>
</dbReference>
<reference evidence="3 4" key="1">
    <citation type="journal article" date="2016" name="Nat. Commun.">
        <title>Thousands of microbial genomes shed light on interconnected biogeochemical processes in an aquifer system.</title>
        <authorList>
            <person name="Anantharaman K."/>
            <person name="Brown C.T."/>
            <person name="Hug L.A."/>
            <person name="Sharon I."/>
            <person name="Castelle C.J."/>
            <person name="Probst A.J."/>
            <person name="Thomas B.C."/>
            <person name="Singh A."/>
            <person name="Wilkins M.J."/>
            <person name="Karaoz U."/>
            <person name="Brodie E.L."/>
            <person name="Williams K.H."/>
            <person name="Hubbard S.S."/>
            <person name="Banfield J.F."/>
        </authorList>
    </citation>
    <scope>NUCLEOTIDE SEQUENCE [LARGE SCALE GENOMIC DNA]</scope>
</reference>
<dbReference type="GO" id="GO:0016887">
    <property type="term" value="F:ATP hydrolysis activity"/>
    <property type="evidence" value="ECO:0007669"/>
    <property type="project" value="InterPro"/>
</dbReference>
<dbReference type="GO" id="GO:0005524">
    <property type="term" value="F:ATP binding"/>
    <property type="evidence" value="ECO:0007669"/>
    <property type="project" value="InterPro"/>
</dbReference>
<dbReference type="InterPro" id="IPR050921">
    <property type="entry name" value="T4SS_GSP_E_ATPase"/>
</dbReference>
<proteinExistence type="inferred from homology"/>
<evidence type="ECO:0000259" key="2">
    <source>
        <dbReference type="PROSITE" id="PS00662"/>
    </source>
</evidence>
<dbReference type="Gene3D" id="3.40.50.300">
    <property type="entry name" value="P-loop containing nucleotide triphosphate hydrolases"/>
    <property type="match status" value="1"/>
</dbReference>
<evidence type="ECO:0000313" key="4">
    <source>
        <dbReference type="Proteomes" id="UP000177905"/>
    </source>
</evidence>
<dbReference type="SUPFAM" id="SSF52540">
    <property type="entry name" value="P-loop containing nucleoside triphosphate hydrolases"/>
    <property type="match status" value="1"/>
</dbReference>
<dbReference type="InterPro" id="IPR003593">
    <property type="entry name" value="AAA+_ATPase"/>
</dbReference>
<dbReference type="PROSITE" id="PS00662">
    <property type="entry name" value="T2SP_E"/>
    <property type="match status" value="1"/>
</dbReference>
<comment type="caution">
    <text evidence="3">The sequence shown here is derived from an EMBL/GenBank/DDBJ whole genome shotgun (WGS) entry which is preliminary data.</text>
</comment>
<dbReference type="AlphaFoldDB" id="A0A1F4RYY3"/>
<gene>
    <name evidence="3" type="ORF">A2290_02580</name>
</gene>
<dbReference type="EMBL" id="MEUA01000057">
    <property type="protein sequence ID" value="OGC13371.1"/>
    <property type="molecule type" value="Genomic_DNA"/>
</dbReference>
<dbReference type="SMART" id="SM00382">
    <property type="entry name" value="AAA"/>
    <property type="match status" value="1"/>
</dbReference>
<dbReference type="Pfam" id="PF00437">
    <property type="entry name" value="T2SSE"/>
    <property type="match status" value="1"/>
</dbReference>
<protein>
    <submittedName>
        <fullName evidence="3">Type IV pili twitching motility protein PilT</fullName>
    </submittedName>
</protein>
<evidence type="ECO:0000256" key="1">
    <source>
        <dbReference type="ARBA" id="ARBA00006611"/>
    </source>
</evidence>
<dbReference type="InterPro" id="IPR001482">
    <property type="entry name" value="T2SS/T4SS_dom"/>
</dbReference>
<feature type="domain" description="Bacterial type II secretion system protein E" evidence="2">
    <location>
        <begin position="197"/>
        <end position="211"/>
    </location>
</feature>
<evidence type="ECO:0000313" key="3">
    <source>
        <dbReference type="EMBL" id="OGC13371.1"/>
    </source>
</evidence>
<dbReference type="Gene3D" id="3.30.450.90">
    <property type="match status" value="1"/>
</dbReference>
<comment type="similarity">
    <text evidence="1">Belongs to the GSP E family.</text>
</comment>
<name>A0A1F4RYY3_UNCSA</name>
<dbReference type="Proteomes" id="UP000177905">
    <property type="component" value="Unassembled WGS sequence"/>
</dbReference>
<dbReference type="NCBIfam" id="TIGR01420">
    <property type="entry name" value="pilT_fam"/>
    <property type="match status" value="1"/>
</dbReference>
<accession>A0A1F4RYY3</accession>
<sequence>MAESNLKIEELLKLMTQKEASDLLLVVNMPPVMRIHQSLTKTDYPVLTSQSIKTLAYQMLKDKQITRFESDKELDCAYQLDNSRFRINLHFERGNVGVSIRRISVKIPSLKELRIPEVVSNFCKLPRGLVLVTGPTGSGKSTTQASMIDIINSTKACHIITVEDPIEYMHFNKKAVVEQREVGADTNSFEGALKVVLRQDPDVILIGEMRDLETIRAALTAAETGHLVVSTLHTPDAAQSIDRMIDVFPPHQQAQVRLQLSLVLQGIIAQQLLPKKDGSGVVPAIEILIANAAVRNIIRKATTQDIYSVLETSSKQGMIGLDVALSTLYSGGLISYEEAMNHAHSMEELEKRMKGTGRL</sequence>
<dbReference type="InterPro" id="IPR027417">
    <property type="entry name" value="P-loop_NTPase"/>
</dbReference>
<dbReference type="PANTHER" id="PTHR30486">
    <property type="entry name" value="TWITCHING MOTILITY PROTEIN PILT"/>
    <property type="match status" value="1"/>
</dbReference>